<dbReference type="Pfam" id="PF01990">
    <property type="entry name" value="ATP-synt_F"/>
    <property type="match status" value="1"/>
</dbReference>
<reference evidence="4 5" key="1">
    <citation type="journal article" date="2010" name="Stand. Genomic Sci.">
        <title>Non-contiguous finished genome sequence of Aminomonas paucivorans type strain (GLU-3).</title>
        <authorList>
            <person name="Pitluck S."/>
            <person name="Yasawong M."/>
            <person name="Held B."/>
            <person name="Lapidus A."/>
            <person name="Nolan M."/>
            <person name="Copeland A."/>
            <person name="Lucas S."/>
            <person name="Del Rio T.G."/>
            <person name="Tice H."/>
            <person name="Cheng J.F."/>
            <person name="Chertkov O."/>
            <person name="Goodwin L."/>
            <person name="Tapia R."/>
            <person name="Han C."/>
            <person name="Liolios K."/>
            <person name="Ivanova N."/>
            <person name="Mavromatis K."/>
            <person name="Ovchinnikova G."/>
            <person name="Pati A."/>
            <person name="Chen A."/>
            <person name="Palaniappan K."/>
            <person name="Land M."/>
            <person name="Hauser L."/>
            <person name="Chang Y.J."/>
            <person name="Jeffries C.D."/>
            <person name="Pukall R."/>
            <person name="Spring S."/>
            <person name="Rohde M."/>
            <person name="Sikorski J."/>
            <person name="Goker M."/>
            <person name="Woyke T."/>
            <person name="Bristow J."/>
            <person name="Eisen J.A."/>
            <person name="Markowitz V."/>
            <person name="Hugenholtz P."/>
            <person name="Kyrpides N.C."/>
            <person name="Klenk H.P."/>
        </authorList>
    </citation>
    <scope>NUCLEOTIDE SEQUENCE [LARGE SCALE GENOMIC DNA]</scope>
    <source>
        <strain evidence="4 5">DSM 12260</strain>
    </source>
</reference>
<dbReference type="RefSeq" id="WP_006301127.1">
    <property type="nucleotide sequence ID" value="NZ_CM001022.1"/>
</dbReference>
<organism evidence="4 5">
    <name type="scientific">Aminomonas paucivorans DSM 12260</name>
    <dbReference type="NCBI Taxonomy" id="584708"/>
    <lineage>
        <taxon>Bacteria</taxon>
        <taxon>Thermotogati</taxon>
        <taxon>Synergistota</taxon>
        <taxon>Synergistia</taxon>
        <taxon>Synergistales</taxon>
        <taxon>Synergistaceae</taxon>
        <taxon>Aminomonas</taxon>
    </lineage>
</organism>
<dbReference type="eggNOG" id="COG1436">
    <property type="taxonomic scope" value="Bacteria"/>
</dbReference>
<dbReference type="GO" id="GO:0046961">
    <property type="term" value="F:proton-transporting ATPase activity, rotational mechanism"/>
    <property type="evidence" value="ECO:0007669"/>
    <property type="project" value="InterPro"/>
</dbReference>
<dbReference type="InterPro" id="IPR008218">
    <property type="entry name" value="ATPase_V1-cplx_f_g_su"/>
</dbReference>
<evidence type="ECO:0000256" key="2">
    <source>
        <dbReference type="ARBA" id="ARBA00022448"/>
    </source>
</evidence>
<dbReference type="AlphaFoldDB" id="E3D116"/>
<keyword evidence="3" id="KW-0406">Ion transport</keyword>
<comment type="similarity">
    <text evidence="1">Belongs to the V-ATPase F subunit family.</text>
</comment>
<evidence type="ECO:0000256" key="1">
    <source>
        <dbReference type="ARBA" id="ARBA00010148"/>
    </source>
</evidence>
<keyword evidence="5" id="KW-1185">Reference proteome</keyword>
<dbReference type="OrthoDB" id="5311at2"/>
<dbReference type="SUPFAM" id="SSF159468">
    <property type="entry name" value="AtpF-like"/>
    <property type="match status" value="1"/>
</dbReference>
<name>E3D116_9BACT</name>
<evidence type="ECO:0000313" key="5">
    <source>
        <dbReference type="Proteomes" id="UP000005096"/>
    </source>
</evidence>
<proteinExistence type="inferred from homology"/>
<dbReference type="Gene3D" id="3.40.50.10580">
    <property type="entry name" value="ATPase, V1 complex, subunit F"/>
    <property type="match status" value="1"/>
</dbReference>
<dbReference type="Proteomes" id="UP000005096">
    <property type="component" value="Chromosome"/>
</dbReference>
<dbReference type="InterPro" id="IPR036906">
    <property type="entry name" value="ATPase_V1_fsu_sf"/>
</dbReference>
<dbReference type="STRING" id="584708.Apau_1503"/>
<accession>E3D116</accession>
<evidence type="ECO:0000256" key="3">
    <source>
        <dbReference type="ARBA" id="ARBA00023065"/>
    </source>
</evidence>
<protein>
    <submittedName>
        <fullName evidence="4">Vacuolar H+transporting two-sector ATPase F subunit</fullName>
    </submittedName>
</protein>
<gene>
    <name evidence="4" type="ORF">Apau_1503</name>
</gene>
<dbReference type="PaxDb" id="584708-Apau_1503"/>
<dbReference type="EMBL" id="CM001022">
    <property type="protein sequence ID" value="EFQ23922.1"/>
    <property type="molecule type" value="Genomic_DNA"/>
</dbReference>
<evidence type="ECO:0000313" key="4">
    <source>
        <dbReference type="EMBL" id="EFQ23922.1"/>
    </source>
</evidence>
<keyword evidence="2" id="KW-0813">Transport</keyword>
<sequence length="114" mass="12434">MDTHSSSVRVAALGDYESVLPFQAIGVETVVVEADATEETVRAALLRVRREQVGILFLTEDLFARHRDVVDELNEQTSMTVIPIPDQSGTAGIGMESVRKCVEKAVGMDIFAVQ</sequence>
<dbReference type="HOGENOM" id="CLU_135754_1_0_0"/>